<evidence type="ECO:0000313" key="2">
    <source>
        <dbReference type="Proteomes" id="UP001381693"/>
    </source>
</evidence>
<gene>
    <name evidence="1" type="ORF">SK128_003661</name>
</gene>
<sequence length="413" mass="47843">MYTLSHYVVGARHPTIQRCILLALVVIICVLIIKRPDVIFDVDSEVNTIKSRRAYTIDDQTYGEDGTEDANDYSNCNQEIGKGNSIPVQPQQNSTLQVQGKTTLKKYPRVVILWTQWRSGSTFFGNLLASAIPNTFYSYEPLLPLGIKIFRSDDGASQDAFKYFNNLLHCNLYNHAKEISGLVSLKFYRTYNHFLIENCQEKPYMKCAEPSTYSNICRKADMHFVKVLRLGLDWARRLLQDSSLDIRIIYLVRDPRPIMQSRDSISWCENDCKNVSRVCHHLRLDLLESTKLQKDFPNRFAQIQYEHLSLKAEDTVRKVWKFLNITPSQKTWNQLKVLTNAGRPSGTFNTYRHTVDHTFEWRSNMSFGMVKTIQDSCQDVLQMLGFKSFDNTQDLKNMKIPTFTKEEDIALLA</sequence>
<reference evidence="1 2" key="1">
    <citation type="submission" date="2023-11" db="EMBL/GenBank/DDBJ databases">
        <title>Halocaridina rubra genome assembly.</title>
        <authorList>
            <person name="Smith C."/>
        </authorList>
    </citation>
    <scope>NUCLEOTIDE SEQUENCE [LARGE SCALE GENOMIC DNA]</scope>
    <source>
        <strain evidence="1">EP-1</strain>
        <tissue evidence="1">Whole</tissue>
    </source>
</reference>
<evidence type="ECO:0000313" key="1">
    <source>
        <dbReference type="EMBL" id="KAK7073054.1"/>
    </source>
</evidence>
<dbReference type="Pfam" id="PF13469">
    <property type="entry name" value="Sulfotransfer_3"/>
    <property type="match status" value="1"/>
</dbReference>
<dbReference type="InterPro" id="IPR051135">
    <property type="entry name" value="Gal/GlcNAc/GalNAc_ST"/>
</dbReference>
<keyword evidence="2" id="KW-1185">Reference proteome</keyword>
<dbReference type="AlphaFoldDB" id="A0AAN8X6R1"/>
<accession>A0AAN8X6R1</accession>
<dbReference type="Gene3D" id="3.40.50.300">
    <property type="entry name" value="P-loop containing nucleotide triphosphate hydrolases"/>
    <property type="match status" value="1"/>
</dbReference>
<dbReference type="GO" id="GO:0001517">
    <property type="term" value="F:N-acetylglucosamine 6-O-sulfotransferase activity"/>
    <property type="evidence" value="ECO:0007669"/>
    <property type="project" value="TreeGrafter"/>
</dbReference>
<evidence type="ECO:0008006" key="3">
    <source>
        <dbReference type="Google" id="ProtNLM"/>
    </source>
</evidence>
<name>A0AAN8X6R1_HALRR</name>
<organism evidence="1 2">
    <name type="scientific">Halocaridina rubra</name>
    <name type="common">Hawaiian red shrimp</name>
    <dbReference type="NCBI Taxonomy" id="373956"/>
    <lineage>
        <taxon>Eukaryota</taxon>
        <taxon>Metazoa</taxon>
        <taxon>Ecdysozoa</taxon>
        <taxon>Arthropoda</taxon>
        <taxon>Crustacea</taxon>
        <taxon>Multicrustacea</taxon>
        <taxon>Malacostraca</taxon>
        <taxon>Eumalacostraca</taxon>
        <taxon>Eucarida</taxon>
        <taxon>Decapoda</taxon>
        <taxon>Pleocyemata</taxon>
        <taxon>Caridea</taxon>
        <taxon>Atyoidea</taxon>
        <taxon>Atyidae</taxon>
        <taxon>Halocaridina</taxon>
    </lineage>
</organism>
<comment type="caution">
    <text evidence="1">The sequence shown here is derived from an EMBL/GenBank/DDBJ whole genome shotgun (WGS) entry which is preliminary data.</text>
</comment>
<dbReference type="EMBL" id="JAXCGZ010013265">
    <property type="protein sequence ID" value="KAK7073054.1"/>
    <property type="molecule type" value="Genomic_DNA"/>
</dbReference>
<dbReference type="Proteomes" id="UP001381693">
    <property type="component" value="Unassembled WGS sequence"/>
</dbReference>
<dbReference type="InterPro" id="IPR027417">
    <property type="entry name" value="P-loop_NTPase"/>
</dbReference>
<dbReference type="PANTHER" id="PTHR10704">
    <property type="entry name" value="CARBOHYDRATE SULFOTRANSFERASE"/>
    <property type="match status" value="1"/>
</dbReference>
<proteinExistence type="predicted"/>
<protein>
    <recommendedName>
        <fullName evidence="3">Sulfotransferase</fullName>
    </recommendedName>
</protein>
<dbReference type="SUPFAM" id="SSF52540">
    <property type="entry name" value="P-loop containing nucleoside triphosphate hydrolases"/>
    <property type="match status" value="1"/>
</dbReference>
<dbReference type="GO" id="GO:0006044">
    <property type="term" value="P:N-acetylglucosamine metabolic process"/>
    <property type="evidence" value="ECO:0007669"/>
    <property type="project" value="TreeGrafter"/>
</dbReference>
<dbReference type="GO" id="GO:0006790">
    <property type="term" value="P:sulfur compound metabolic process"/>
    <property type="evidence" value="ECO:0007669"/>
    <property type="project" value="TreeGrafter"/>
</dbReference>
<dbReference type="PANTHER" id="PTHR10704:SF44">
    <property type="entry name" value="LD35051P-RELATED"/>
    <property type="match status" value="1"/>
</dbReference>